<feature type="transmembrane region" description="Helical" evidence="6">
    <location>
        <begin position="185"/>
        <end position="206"/>
    </location>
</feature>
<comment type="subcellular location">
    <subcellularLocation>
        <location evidence="1">Endomembrane system</location>
        <topology evidence="1">Multi-pass membrane protein</topology>
    </subcellularLocation>
</comment>
<protein>
    <submittedName>
        <fullName evidence="7">Tlg2-vesicle protein</fullName>
    </submittedName>
</protein>
<feature type="compositionally biased region" description="Polar residues" evidence="5">
    <location>
        <begin position="874"/>
        <end position="895"/>
    </location>
</feature>
<evidence type="ECO:0000256" key="5">
    <source>
        <dbReference type="SAM" id="MobiDB-lite"/>
    </source>
</evidence>
<evidence type="ECO:0000313" key="7">
    <source>
        <dbReference type="EMBL" id="KAG0688616.1"/>
    </source>
</evidence>
<feature type="non-terminal residue" evidence="7">
    <location>
        <position position="1344"/>
    </location>
</feature>
<evidence type="ECO:0000313" key="8">
    <source>
        <dbReference type="Proteomes" id="UP000697127"/>
    </source>
</evidence>
<keyword evidence="8" id="KW-1185">Reference proteome</keyword>
<comment type="caution">
    <text evidence="7">The sequence shown here is derived from an EMBL/GenBank/DDBJ whole genome shotgun (WGS) entry which is preliminary data.</text>
</comment>
<feature type="region of interest" description="Disordered" evidence="5">
    <location>
        <begin position="1290"/>
        <end position="1316"/>
    </location>
</feature>
<evidence type="ECO:0000256" key="1">
    <source>
        <dbReference type="ARBA" id="ARBA00004127"/>
    </source>
</evidence>
<feature type="region of interest" description="Disordered" evidence="5">
    <location>
        <begin position="821"/>
        <end position="980"/>
    </location>
</feature>
<dbReference type="Proteomes" id="UP000697127">
    <property type="component" value="Unassembled WGS sequence"/>
</dbReference>
<keyword evidence="4 6" id="KW-0472">Membrane</keyword>
<proteinExistence type="predicted"/>
<feature type="compositionally biased region" description="Polar residues" evidence="5">
    <location>
        <begin position="968"/>
        <end position="980"/>
    </location>
</feature>
<feature type="compositionally biased region" description="Polar residues" evidence="5">
    <location>
        <begin position="904"/>
        <end position="916"/>
    </location>
</feature>
<keyword evidence="2 6" id="KW-0812">Transmembrane</keyword>
<organism evidence="7 8">
    <name type="scientific">Pichia californica</name>
    <dbReference type="NCBI Taxonomy" id="460514"/>
    <lineage>
        <taxon>Eukaryota</taxon>
        <taxon>Fungi</taxon>
        <taxon>Dikarya</taxon>
        <taxon>Ascomycota</taxon>
        <taxon>Saccharomycotina</taxon>
        <taxon>Pichiomycetes</taxon>
        <taxon>Pichiales</taxon>
        <taxon>Pichiaceae</taxon>
        <taxon>Pichia</taxon>
    </lineage>
</organism>
<evidence type="ECO:0000256" key="3">
    <source>
        <dbReference type="ARBA" id="ARBA00022989"/>
    </source>
</evidence>
<evidence type="ECO:0000256" key="2">
    <source>
        <dbReference type="ARBA" id="ARBA00022692"/>
    </source>
</evidence>
<feature type="compositionally biased region" description="Low complexity" evidence="5">
    <location>
        <begin position="931"/>
        <end position="942"/>
    </location>
</feature>
<dbReference type="PANTHER" id="PTHR47549:SF1">
    <property type="entry name" value="GOLGI APPARATUS MEMBRANE PROTEIN TVP38"/>
    <property type="match status" value="1"/>
</dbReference>
<dbReference type="GO" id="GO:0016192">
    <property type="term" value="P:vesicle-mediated transport"/>
    <property type="evidence" value="ECO:0007669"/>
    <property type="project" value="TreeGrafter"/>
</dbReference>
<dbReference type="PANTHER" id="PTHR47549">
    <property type="entry name" value="GOLGI APPARATUS MEMBRANE PROTEIN TVP38-RELATED"/>
    <property type="match status" value="1"/>
</dbReference>
<sequence>MERATNVVYTGTGNFKAWFSNLTTRMKVGVILALVTQFAISIFILINNHAIIEYIVGTSDRIRDMGFKGVLLFMILLSIVSFPPFIGFAMICIIIGIVYGFSGFPLIAITSSVMSTVSLCCFKYFFTETSQRIIDSHEKLQIFVSVIKDSDTTFFQEVIILTLMKLCPLPYSITNGGLGCVPNLSPLAFFIACCVCSPKYLIQIFIGIQLRKIGGIDKDNTKRTGDILILFVTGTSFGILSMTLYKRLQKKIEQRSGQGVGYVPLDTIDNNNMRVEHPISLDSSHSSVFDRYSEELLNNSRFSVLSEESLTGFDKSIKNFDSIQSISPATLDSLTTYSHYEPVNNILQFLQTKKLTLQNLKQNNKYDPSLMNTKTTSYCQYWEIDDEKYQIINMLEPELIRTQMDLFQFYQFIRKTNFDLKIISMHYIPEIINFKSNKQIYTLNEIEKNSLFKSFQILSNLFNSLSLNLNHVMENKIVVNSRIVYTIIIEEFEKIDKLSDTFISGITILSELYDSNEVLKEYLISNGKIILSQNGLNIKDNNDYILPHLLINEYNFKFNLFESLLPFELVNFQMTKVIDQYNQDPAGMLVGDDNPEEISGDNNQSISNRHESVGSDIYNSESESVVINTNENYVEDYTNGVNIIPTTPTSAVSTTLSFVNAVGNIENTPNTETLDNTPPIKEIGHVQEKLQQIYENDPNIKENENTERLISKSEEDEIIVNDSDIVHQEIWDNNETTVSTAGSETSATIDEIIILETLQRNTSRTDYLTKPSNTLELDSLPDFMKSPTPQVKFHSAFPPLTTKVRVRGVMERAGFDVYKPEKDKNFQSTGKSPTINDLSNDKYNLAQFHPPNRLHGNNRTANKTSRSLSHDNIRNQTVSSLPTSKSDLQDNSEFKYQNPAIKSRNFTAQPTSNSTPDLLASFDAHNSNNYSPSRLSQSPSSLSKKKNSILSYARQRLNIHSSKKTNDETNLNENNMDSRLPELSNNDNIPLAQEQLESSQPVSGLDIHYPDDYSNINPYGENEDIVYERQVPSVGGPRPFIDTDTAPQSDDVSLNFQPVEQQQQSYPDENFQQEALIPDIQIDSNSVIDNNSTTNIPNSNQLNLPETNNILQSPVVSARSSRSSSSIESFDEKFMLQQNETDNSVLQNLSQDTLGGLNGLKNTINTTEVNQSNIPIIPKVRSPYNDAKRISTLSTNDTKIYNLQSLDENNITNSEEPVDYVEEVNEMSIIQEGESEEYNKSIQQNEFSQRIIPNVAIEDEEGIVQHINYDGSIQAQQEETTQIPTIYTDNESYVDDRGDGYFEDANEGYNNDHKDVENDDIAIAIENDNDDDTNNNNNNNNNNN</sequence>
<dbReference type="EMBL" id="PUHW01000137">
    <property type="protein sequence ID" value="KAG0688616.1"/>
    <property type="molecule type" value="Genomic_DNA"/>
</dbReference>
<dbReference type="GO" id="GO:0000139">
    <property type="term" value="C:Golgi membrane"/>
    <property type="evidence" value="ECO:0007669"/>
    <property type="project" value="TreeGrafter"/>
</dbReference>
<name>A0A9P6WKG5_9ASCO</name>
<feature type="compositionally biased region" description="Polar residues" evidence="5">
    <location>
        <begin position="855"/>
        <end position="867"/>
    </location>
</feature>
<dbReference type="InterPro" id="IPR051076">
    <property type="entry name" value="Golgi_membrane_TVP38/TMEM64"/>
</dbReference>
<feature type="transmembrane region" description="Helical" evidence="6">
    <location>
        <begin position="28"/>
        <end position="48"/>
    </location>
</feature>
<reference evidence="7" key="1">
    <citation type="submission" date="2020-11" db="EMBL/GenBank/DDBJ databases">
        <title>Kefir isolates.</title>
        <authorList>
            <person name="Marcisauskas S."/>
            <person name="Kim Y."/>
            <person name="Blasche S."/>
        </authorList>
    </citation>
    <scope>NUCLEOTIDE SEQUENCE</scope>
    <source>
        <strain evidence="7">Olga-1</strain>
    </source>
</reference>
<gene>
    <name evidence="7" type="primary">TVP38</name>
    <name evidence="7" type="ORF">C6P40_000750</name>
</gene>
<keyword evidence="3 6" id="KW-1133">Transmembrane helix</keyword>
<accession>A0A9P6WKG5</accession>
<evidence type="ECO:0000256" key="6">
    <source>
        <dbReference type="SAM" id="Phobius"/>
    </source>
</evidence>
<feature type="compositionally biased region" description="Polar residues" evidence="5">
    <location>
        <begin position="826"/>
        <end position="842"/>
    </location>
</feature>
<feature type="transmembrane region" description="Helical" evidence="6">
    <location>
        <begin position="104"/>
        <end position="126"/>
    </location>
</feature>
<feature type="transmembrane region" description="Helical" evidence="6">
    <location>
        <begin position="227"/>
        <end position="245"/>
    </location>
</feature>
<evidence type="ECO:0000256" key="4">
    <source>
        <dbReference type="ARBA" id="ARBA00023136"/>
    </source>
</evidence>
<dbReference type="GO" id="GO:0000022">
    <property type="term" value="P:mitotic spindle elongation"/>
    <property type="evidence" value="ECO:0007669"/>
    <property type="project" value="TreeGrafter"/>
</dbReference>
<feature type="transmembrane region" description="Helical" evidence="6">
    <location>
        <begin position="69"/>
        <end position="98"/>
    </location>
</feature>